<comment type="caution">
    <text evidence="3">The sequence shown here is derived from an EMBL/GenBank/DDBJ whole genome shotgun (WGS) entry which is preliminary data.</text>
</comment>
<sequence length="418" mass="48270">MERKARESNSEFEDDGDSTMKQEEDEFDEEHEEEEEEEESENEEEDGGEVGEEENGDGQNDSKDAEMEELETECMNLRRQEQDILKNLKGHKDEDLLKGQVVKNQKALWDKALEFRFLLQKAFSSSHRLPKEPVRSLFCDSHEGVNAAYSDLVDSSRELWTYLWNYKKYGSLLEKNPSIVQAIHSMYKLHLSNYYIYFMSQSSKNIDGDEDWSRLSELLSRIATFRNKSINKWQRKTQVTAGAAAFKSKLHAFNQNISEQGASYMRDPSRMVRQMQMRKSAVAVFVVDVQVPEGYNTAKGEETQSDTGAQADGDPELLDDSRVLPAISKRITFYSLKKLHAKKRKIVDRRASKSRKIINFMPPETNAVSPMLPDLNNLFGLKKQKPAFVVQKQCRAESAVWSLDLRLRNCLLLIYLIY</sequence>
<feature type="region of interest" description="Disordered" evidence="1">
    <location>
        <begin position="1"/>
        <end position="70"/>
    </location>
</feature>
<reference evidence="3 4" key="1">
    <citation type="submission" date="2019-09" db="EMBL/GenBank/DDBJ databases">
        <authorList>
            <person name="Ou C."/>
        </authorList>
    </citation>
    <scope>NUCLEOTIDE SEQUENCE [LARGE SCALE GENOMIC DNA]</scope>
    <source>
        <strain evidence="3">S2</strain>
        <tissue evidence="3">Leaf</tissue>
    </source>
</reference>
<evidence type="ECO:0000313" key="3">
    <source>
        <dbReference type="EMBL" id="KAB2634097.1"/>
    </source>
</evidence>
<keyword evidence="4" id="KW-1185">Reference proteome</keyword>
<feature type="compositionally biased region" description="Acidic residues" evidence="1">
    <location>
        <begin position="10"/>
        <end position="56"/>
    </location>
</feature>
<gene>
    <name evidence="3" type="ORF">D8674_040225</name>
</gene>
<proteinExistence type="predicted"/>
<protein>
    <submittedName>
        <fullName evidence="3">Protein AATF-like</fullName>
    </submittedName>
</protein>
<feature type="region of interest" description="Disordered" evidence="1">
    <location>
        <begin position="296"/>
        <end position="315"/>
    </location>
</feature>
<evidence type="ECO:0000256" key="1">
    <source>
        <dbReference type="SAM" id="MobiDB-lite"/>
    </source>
</evidence>
<evidence type="ECO:0000313" key="4">
    <source>
        <dbReference type="Proteomes" id="UP000327157"/>
    </source>
</evidence>
<reference evidence="3 4" key="2">
    <citation type="submission" date="2019-11" db="EMBL/GenBank/DDBJ databases">
        <title>A de novo genome assembly of a pear dwarfing rootstock.</title>
        <authorList>
            <person name="Wang F."/>
            <person name="Wang J."/>
            <person name="Li S."/>
            <person name="Zhang Y."/>
            <person name="Fang M."/>
            <person name="Ma L."/>
            <person name="Zhao Y."/>
            <person name="Jiang S."/>
        </authorList>
    </citation>
    <scope>NUCLEOTIDE SEQUENCE [LARGE SCALE GENOMIC DNA]</scope>
    <source>
        <strain evidence="3">S2</strain>
        <tissue evidence="3">Leaf</tissue>
    </source>
</reference>
<dbReference type="GO" id="GO:0005730">
    <property type="term" value="C:nucleolus"/>
    <property type="evidence" value="ECO:0007669"/>
    <property type="project" value="TreeGrafter"/>
</dbReference>
<dbReference type="EMBL" id="SMOL01000097">
    <property type="protein sequence ID" value="KAB2634097.1"/>
    <property type="molecule type" value="Genomic_DNA"/>
</dbReference>
<dbReference type="Pfam" id="PF13339">
    <property type="entry name" value="AATF-Che1"/>
    <property type="match status" value="1"/>
</dbReference>
<dbReference type="InterPro" id="IPR025160">
    <property type="entry name" value="AATF"/>
</dbReference>
<evidence type="ECO:0000259" key="2">
    <source>
        <dbReference type="Pfam" id="PF13339"/>
    </source>
</evidence>
<dbReference type="AlphaFoldDB" id="A0A5N5I4I6"/>
<dbReference type="PANTHER" id="PTHR15565:SF0">
    <property type="entry name" value="PROTEIN AATF"/>
    <property type="match status" value="1"/>
</dbReference>
<dbReference type="Proteomes" id="UP000327157">
    <property type="component" value="Unassembled WGS sequence"/>
</dbReference>
<dbReference type="InterPro" id="IPR039223">
    <property type="entry name" value="AATF/Bfr2"/>
</dbReference>
<organism evidence="3 4">
    <name type="scientific">Pyrus ussuriensis x Pyrus communis</name>
    <dbReference type="NCBI Taxonomy" id="2448454"/>
    <lineage>
        <taxon>Eukaryota</taxon>
        <taxon>Viridiplantae</taxon>
        <taxon>Streptophyta</taxon>
        <taxon>Embryophyta</taxon>
        <taxon>Tracheophyta</taxon>
        <taxon>Spermatophyta</taxon>
        <taxon>Magnoliopsida</taxon>
        <taxon>eudicotyledons</taxon>
        <taxon>Gunneridae</taxon>
        <taxon>Pentapetalae</taxon>
        <taxon>rosids</taxon>
        <taxon>fabids</taxon>
        <taxon>Rosales</taxon>
        <taxon>Rosaceae</taxon>
        <taxon>Amygdaloideae</taxon>
        <taxon>Maleae</taxon>
        <taxon>Pyrus</taxon>
    </lineage>
</organism>
<accession>A0A5N5I4I6</accession>
<name>A0A5N5I4I6_9ROSA</name>
<feature type="domain" description="AATF leucine zipper-containing" evidence="2">
    <location>
        <begin position="95"/>
        <end position="236"/>
    </location>
</feature>
<dbReference type="PANTHER" id="PTHR15565">
    <property type="entry name" value="AATF PROTEIN APOPTOSIS ANTAGONIZING TRANSCRIPTION FACTOR"/>
    <property type="match status" value="1"/>
</dbReference>
<dbReference type="OrthoDB" id="5783963at2759"/>